<sequence length="69" mass="7870">MTRHVDLTKERFIAQRDNDRQGAVHLLNLIRLRECADYPDGRIATGTEAYRTYGNLSGPILARLGVRMI</sequence>
<dbReference type="Gene3D" id="3.30.70.100">
    <property type="match status" value="1"/>
</dbReference>
<evidence type="ECO:0000313" key="2">
    <source>
        <dbReference type="Proteomes" id="UP000521227"/>
    </source>
</evidence>
<protein>
    <submittedName>
        <fullName evidence="1">Uncharacterized protein</fullName>
    </submittedName>
</protein>
<dbReference type="Proteomes" id="UP000521227">
    <property type="component" value="Unassembled WGS sequence"/>
</dbReference>
<dbReference type="EMBL" id="JACHIJ010000011">
    <property type="protein sequence ID" value="MBB5055155.1"/>
    <property type="molecule type" value="Genomic_DNA"/>
</dbReference>
<accession>A0A840N466</accession>
<organism evidence="1 2">
    <name type="scientific">Afipia massiliensis</name>
    <dbReference type="NCBI Taxonomy" id="211460"/>
    <lineage>
        <taxon>Bacteria</taxon>
        <taxon>Pseudomonadati</taxon>
        <taxon>Pseudomonadota</taxon>
        <taxon>Alphaproteobacteria</taxon>
        <taxon>Hyphomicrobiales</taxon>
        <taxon>Nitrobacteraceae</taxon>
        <taxon>Afipia</taxon>
    </lineage>
</organism>
<dbReference type="AlphaFoldDB" id="A0A840N466"/>
<proteinExistence type="predicted"/>
<name>A0A840N466_9BRAD</name>
<reference evidence="1 2" key="1">
    <citation type="submission" date="2020-08" db="EMBL/GenBank/DDBJ databases">
        <title>Genomic Encyclopedia of Type Strains, Phase IV (KMG-IV): sequencing the most valuable type-strain genomes for metagenomic binning, comparative biology and taxonomic classification.</title>
        <authorList>
            <person name="Goeker M."/>
        </authorList>
    </citation>
    <scope>NUCLEOTIDE SEQUENCE [LARGE SCALE GENOMIC DNA]</scope>
    <source>
        <strain evidence="1 2">DSM 17498</strain>
    </source>
</reference>
<gene>
    <name evidence="1" type="ORF">HNQ36_005166</name>
</gene>
<evidence type="ECO:0000313" key="1">
    <source>
        <dbReference type="EMBL" id="MBB5055155.1"/>
    </source>
</evidence>
<comment type="caution">
    <text evidence="1">The sequence shown here is derived from an EMBL/GenBank/DDBJ whole genome shotgun (WGS) entry which is preliminary data.</text>
</comment>